<proteinExistence type="predicted"/>
<name>A0A0H3FTZ4_KLEAK</name>
<dbReference type="OrthoDB" id="9775735at2"/>
<feature type="transmembrane region" description="Helical" evidence="7">
    <location>
        <begin position="89"/>
        <end position="107"/>
    </location>
</feature>
<keyword evidence="6 7" id="KW-0472">Membrane</keyword>
<feature type="transmembrane region" description="Helical" evidence="7">
    <location>
        <begin position="258"/>
        <end position="275"/>
    </location>
</feature>
<feature type="transmembrane region" description="Helical" evidence="7">
    <location>
        <begin position="344"/>
        <end position="363"/>
    </location>
</feature>
<dbReference type="EMBL" id="CP002824">
    <property type="protein sequence ID" value="AEG98089.1"/>
    <property type="molecule type" value="Genomic_DNA"/>
</dbReference>
<dbReference type="GeneID" id="93311364"/>
<keyword evidence="2" id="KW-0813">Transport</keyword>
<feature type="transmembrane region" description="Helical" evidence="7">
    <location>
        <begin position="473"/>
        <end position="493"/>
    </location>
</feature>
<feature type="transmembrane region" description="Helical" evidence="7">
    <location>
        <begin position="403"/>
        <end position="426"/>
    </location>
</feature>
<evidence type="ECO:0000256" key="5">
    <source>
        <dbReference type="ARBA" id="ARBA00022989"/>
    </source>
</evidence>
<feature type="transmembrane region" description="Helical" evidence="7">
    <location>
        <begin position="447"/>
        <end position="467"/>
    </location>
</feature>
<dbReference type="PROSITE" id="PS01303">
    <property type="entry name" value="BCCT"/>
    <property type="match status" value="1"/>
</dbReference>
<dbReference type="PANTHER" id="PTHR30047:SF12">
    <property type="entry name" value="BCCT-FAMILY TRANSPORTER"/>
    <property type="match status" value="1"/>
</dbReference>
<evidence type="ECO:0000256" key="4">
    <source>
        <dbReference type="ARBA" id="ARBA00022692"/>
    </source>
</evidence>
<keyword evidence="9" id="KW-1185">Reference proteome</keyword>
<evidence type="ECO:0000256" key="7">
    <source>
        <dbReference type="SAM" id="Phobius"/>
    </source>
</evidence>
<dbReference type="RefSeq" id="WP_015704974.1">
    <property type="nucleotide sequence ID" value="NC_015663.1"/>
</dbReference>
<feature type="transmembrane region" description="Helical" evidence="7">
    <location>
        <begin position="191"/>
        <end position="214"/>
    </location>
</feature>
<evidence type="ECO:0000313" key="8">
    <source>
        <dbReference type="EMBL" id="AEG98089.1"/>
    </source>
</evidence>
<comment type="subcellular location">
    <subcellularLocation>
        <location evidence="1">Cell membrane</location>
        <topology evidence="1">Multi-pass membrane protein</topology>
    </subcellularLocation>
</comment>
<evidence type="ECO:0000313" key="9">
    <source>
        <dbReference type="Proteomes" id="UP000008881"/>
    </source>
</evidence>
<evidence type="ECO:0000256" key="3">
    <source>
        <dbReference type="ARBA" id="ARBA00022475"/>
    </source>
</evidence>
<dbReference type="PANTHER" id="PTHR30047">
    <property type="entry name" value="HIGH-AFFINITY CHOLINE TRANSPORT PROTEIN-RELATED"/>
    <property type="match status" value="1"/>
</dbReference>
<dbReference type="Proteomes" id="UP000008881">
    <property type="component" value="Chromosome"/>
</dbReference>
<reference evidence="8 9" key="1">
    <citation type="journal article" date="2012" name="J. Bacteriol.">
        <title>Complete genome sequence of Enterobacter aerogenes KCTC 2190.</title>
        <authorList>
            <person name="Shin S.H."/>
            <person name="Kim S."/>
            <person name="Kim J.Y."/>
            <person name="Lee S."/>
            <person name="Um Y."/>
            <person name="Oh M.K."/>
            <person name="Kim Y.R."/>
            <person name="Lee J."/>
            <person name="Yang K.S."/>
        </authorList>
    </citation>
    <scope>NUCLEOTIDE SEQUENCE [LARGE SCALE GENOMIC DNA]</scope>
    <source>
        <strain evidence="8 9">KCTC 2190</strain>
    </source>
</reference>
<keyword evidence="5 7" id="KW-1133">Transmembrane helix</keyword>
<feature type="transmembrane region" description="Helical" evidence="7">
    <location>
        <begin position="226"/>
        <end position="246"/>
    </location>
</feature>
<dbReference type="GO" id="GO:0005886">
    <property type="term" value="C:plasma membrane"/>
    <property type="evidence" value="ECO:0007669"/>
    <property type="project" value="UniProtKB-SubCell"/>
</dbReference>
<evidence type="ECO:0000256" key="6">
    <source>
        <dbReference type="ARBA" id="ARBA00023136"/>
    </source>
</evidence>
<dbReference type="InterPro" id="IPR018093">
    <property type="entry name" value="BCCT_CS"/>
</dbReference>
<dbReference type="GO" id="GO:0022857">
    <property type="term" value="F:transmembrane transporter activity"/>
    <property type="evidence" value="ECO:0007669"/>
    <property type="project" value="InterPro"/>
</dbReference>
<evidence type="ECO:0000256" key="2">
    <source>
        <dbReference type="ARBA" id="ARBA00022448"/>
    </source>
</evidence>
<sequence>MLSNVKKKDVPLIVISLAAIVFIAATLSLFPQQTAQAANSIFNGVTRLLGSAVQVLVLLALGLVLYLATSKYGNIRLGEGKAEYSTLSWLFMFICAGLGSSTLYWGVAEWAYYYQTPGLNIAPHSAKALEYSIPYSFFHWGISAWATYTLASLIMAYHFHVRKNKGLSLSGIISAITGVNPQGFWGRLVDLMFLIATVGALTISLVVTAATFTRGLSALTGLPDNFTVQAFVILLSGGIFCMSSWIGINNGLQRLSKMVGWGAFLLPLVVLLIGPTEFITNNIINAIGLTSQNFLQMSLFTDPLGDGAFTRNWTVFYWLWWISYTPGVAMFVTRVSRGRKIKEVIWGLILGSTAGCWFFFGVMESYAMHQFVNGVINVPQVMQTLGGETAVQQVLMSLPAGKLFLAAYLFVMIVFLASHMDAVAYTMAATSTRNLREGEDPDRGMRLFWCVVITLIPLSILFTGASLETMKTTVVLTALPFLAILLIKTGGFVRWLKQDYAHVPVHQIETHTPEPIVKAETLPVGAVLKGDGQSL</sequence>
<dbReference type="InterPro" id="IPR000060">
    <property type="entry name" value="BCCT_transptr"/>
</dbReference>
<dbReference type="Pfam" id="PF02028">
    <property type="entry name" value="BCCT"/>
    <property type="match status" value="1"/>
</dbReference>
<organism evidence="8 9">
    <name type="scientific">Klebsiella aerogenes (strain ATCC 13048 / DSM 30053 / CCUG 1429 / JCM 1235 / KCTC 2190 / NBRC 13534 / NCIMB 10102 / NCTC 10006 / CDC 819-56)</name>
    <name type="common">Enterobacter aerogenes</name>
    <dbReference type="NCBI Taxonomy" id="1028307"/>
    <lineage>
        <taxon>Bacteria</taxon>
        <taxon>Pseudomonadati</taxon>
        <taxon>Pseudomonadota</taxon>
        <taxon>Gammaproteobacteria</taxon>
        <taxon>Enterobacterales</taxon>
        <taxon>Enterobacteriaceae</taxon>
        <taxon>Klebsiella/Raoultella group</taxon>
        <taxon>Klebsiella</taxon>
    </lineage>
</organism>
<accession>A0A0H3FTZ4</accession>
<dbReference type="NCBIfam" id="TIGR00842">
    <property type="entry name" value="bcct"/>
    <property type="match status" value="1"/>
</dbReference>
<keyword evidence="4 7" id="KW-0812">Transmembrane</keyword>
<feature type="transmembrane region" description="Helical" evidence="7">
    <location>
        <begin position="315"/>
        <end position="332"/>
    </location>
</feature>
<dbReference type="PATRIC" id="fig|1028307.3.peg.3179"/>
<dbReference type="AlphaFoldDB" id="A0A0H3FTZ4"/>
<feature type="transmembrane region" description="Helical" evidence="7">
    <location>
        <begin position="137"/>
        <end position="159"/>
    </location>
</feature>
<dbReference type="HOGENOM" id="CLU_010118_6_0_6"/>
<feature type="transmembrane region" description="Helical" evidence="7">
    <location>
        <begin position="47"/>
        <end position="68"/>
    </location>
</feature>
<protein>
    <submittedName>
        <fullName evidence="8">Putative transporter</fullName>
    </submittedName>
</protein>
<evidence type="ECO:0000256" key="1">
    <source>
        <dbReference type="ARBA" id="ARBA00004651"/>
    </source>
</evidence>
<dbReference type="NCBIfam" id="NF007412">
    <property type="entry name" value="PRK09950.1"/>
    <property type="match status" value="1"/>
</dbReference>
<keyword evidence="3" id="KW-1003">Cell membrane</keyword>
<dbReference type="KEGG" id="eae:EAE_15890"/>
<dbReference type="eggNOG" id="COG1292">
    <property type="taxonomic scope" value="Bacteria"/>
</dbReference>
<gene>
    <name evidence="8" type="ordered locus">EAE_15890</name>
</gene>